<dbReference type="PROSITE" id="PS51736">
    <property type="entry name" value="RECOMBINASES_3"/>
    <property type="match status" value="1"/>
</dbReference>
<gene>
    <name evidence="4" type="ORF">AMURIS_05410</name>
</gene>
<keyword evidence="1" id="KW-0175">Coiled coil</keyword>
<dbReference type="GO" id="GO:0000150">
    <property type="term" value="F:DNA strand exchange activity"/>
    <property type="evidence" value="ECO:0007669"/>
    <property type="project" value="InterPro"/>
</dbReference>
<dbReference type="Pfam" id="PF13408">
    <property type="entry name" value="Zn_ribbon_recom"/>
    <property type="match status" value="1"/>
</dbReference>
<dbReference type="CDD" id="cd03770">
    <property type="entry name" value="SR_TndX_transposase"/>
    <property type="match status" value="1"/>
</dbReference>
<dbReference type="InterPro" id="IPR025827">
    <property type="entry name" value="Zn_ribbon_recom_dom"/>
</dbReference>
<evidence type="ECO:0000259" key="3">
    <source>
        <dbReference type="PROSITE" id="PS51737"/>
    </source>
</evidence>
<dbReference type="InterPro" id="IPR038109">
    <property type="entry name" value="DNA_bind_recomb_sf"/>
</dbReference>
<feature type="domain" description="Recombinase" evidence="3">
    <location>
        <begin position="175"/>
        <end position="323"/>
    </location>
</feature>
<dbReference type="InterPro" id="IPR036162">
    <property type="entry name" value="Resolvase-like_N_sf"/>
</dbReference>
<dbReference type="OrthoDB" id="9784557at2"/>
<dbReference type="InterPro" id="IPR011109">
    <property type="entry name" value="DNA_bind_recombinase_dom"/>
</dbReference>
<dbReference type="GO" id="GO:0003677">
    <property type="term" value="F:DNA binding"/>
    <property type="evidence" value="ECO:0007669"/>
    <property type="project" value="InterPro"/>
</dbReference>
<sequence length="554" mass="64087">MMNTFEYAGMDTLLAGSFRAAIYCRLSKDDDLDGTSASIENQRDMLEKFCQKQGWEVTAVYQDDGFTGLNMERPDLKRMLKAIERKQVNLVITKDLSRLGRNYLQTGQLIEDFFPRNGVRYIAMNDGIDTMRDNNDIAPFKNILNEMYSKDISKKVHSSYVLKAQKGQFTGCIAPFGYKKDPEDKNHLLIDGETAPAVRQIFGWALEGRGPNYIRRRLEQQKIPCPTWWNRKRGHRNIRTKWEKKDPENGRYVWDFSVIKEILMNPVYTGAIASQKTEYRFKIGTIRDKKPEDWIVVEGTHEPLVDKKDFAIVQEKLKSRQRPGKSGEINLFAGLIKCGECGKALTIRTTHEKFPKRIFSCKTYNAYGKQHCTQHRVEFDTLYSLVLNKIRECAAAALTDSEAVAGRLTDTCHARQKDQREAMERTLAKDEERIEMLEKMVLRLYEDMVAGRITEANFNLLLEKTQKEQAELKAKVEEGRKRLADEIRLAVDARQWVESIQEYRDITVLDASILNRLMKEIVVHETIDSDKTRHISIEIHFNLKPIPEVEQVTG</sequence>
<dbReference type="PANTHER" id="PTHR30461">
    <property type="entry name" value="DNA-INVERTASE FROM LAMBDOID PROPHAGE"/>
    <property type="match status" value="1"/>
</dbReference>
<proteinExistence type="predicted"/>
<dbReference type="PANTHER" id="PTHR30461:SF23">
    <property type="entry name" value="DNA RECOMBINASE-RELATED"/>
    <property type="match status" value="1"/>
</dbReference>
<dbReference type="Pfam" id="PF07508">
    <property type="entry name" value="Recombinase"/>
    <property type="match status" value="1"/>
</dbReference>
<keyword evidence="5" id="KW-1185">Reference proteome</keyword>
<evidence type="ECO:0000259" key="2">
    <source>
        <dbReference type="PROSITE" id="PS51736"/>
    </source>
</evidence>
<dbReference type="PROSITE" id="PS51737">
    <property type="entry name" value="RECOMBINASE_DNA_BIND"/>
    <property type="match status" value="1"/>
</dbReference>
<evidence type="ECO:0008006" key="6">
    <source>
        <dbReference type="Google" id="ProtNLM"/>
    </source>
</evidence>
<protein>
    <recommendedName>
        <fullName evidence="6">Recombinase</fullName>
    </recommendedName>
</protein>
<dbReference type="EMBL" id="OFSM01000060">
    <property type="protein sequence ID" value="SOY32645.1"/>
    <property type="molecule type" value="Genomic_DNA"/>
</dbReference>
<dbReference type="RefSeq" id="WP_103242569.1">
    <property type="nucleotide sequence ID" value="NZ_JANJZD010000050.1"/>
</dbReference>
<dbReference type="Gene3D" id="3.40.50.1390">
    <property type="entry name" value="Resolvase, N-terminal catalytic domain"/>
    <property type="match status" value="1"/>
</dbReference>
<evidence type="ECO:0000313" key="4">
    <source>
        <dbReference type="EMBL" id="SOY32645.1"/>
    </source>
</evidence>
<dbReference type="InterPro" id="IPR050639">
    <property type="entry name" value="SSR_resolvase"/>
</dbReference>
<organism evidence="4 5">
    <name type="scientific">Acetatifactor muris</name>
    <dbReference type="NCBI Taxonomy" id="879566"/>
    <lineage>
        <taxon>Bacteria</taxon>
        <taxon>Bacillati</taxon>
        <taxon>Bacillota</taxon>
        <taxon>Clostridia</taxon>
        <taxon>Lachnospirales</taxon>
        <taxon>Lachnospiraceae</taxon>
        <taxon>Acetatifactor</taxon>
    </lineage>
</organism>
<feature type="domain" description="Resolvase/invertase-type recombinase catalytic" evidence="2">
    <location>
        <begin position="19"/>
        <end position="167"/>
    </location>
</feature>
<dbReference type="SMART" id="SM00857">
    <property type="entry name" value="Resolvase"/>
    <property type="match status" value="1"/>
</dbReference>
<reference evidence="4 5" key="1">
    <citation type="submission" date="2018-01" db="EMBL/GenBank/DDBJ databases">
        <authorList>
            <person name="Gaut B.S."/>
            <person name="Morton B.R."/>
            <person name="Clegg M.T."/>
            <person name="Duvall M.R."/>
        </authorList>
    </citation>
    <scope>NUCLEOTIDE SEQUENCE [LARGE SCALE GENOMIC DNA]</scope>
    <source>
        <strain evidence="4">GP69</strain>
    </source>
</reference>
<accession>A0A2K4ZQD1</accession>
<feature type="coiled-coil region" evidence="1">
    <location>
        <begin position="413"/>
        <end position="482"/>
    </location>
</feature>
<dbReference type="Pfam" id="PF14287">
    <property type="entry name" value="DUF4368"/>
    <property type="match status" value="1"/>
</dbReference>
<dbReference type="InterPro" id="IPR006119">
    <property type="entry name" value="Resolv_N"/>
</dbReference>
<evidence type="ECO:0000313" key="5">
    <source>
        <dbReference type="Proteomes" id="UP000236311"/>
    </source>
</evidence>
<name>A0A2K4ZQD1_9FIRM</name>
<dbReference type="SUPFAM" id="SSF53041">
    <property type="entry name" value="Resolvase-like"/>
    <property type="match status" value="1"/>
</dbReference>
<dbReference type="Gene3D" id="3.90.1750.20">
    <property type="entry name" value="Putative Large Serine Recombinase, Chain B, Domain 2"/>
    <property type="match status" value="1"/>
</dbReference>
<dbReference type="AlphaFoldDB" id="A0A2K4ZQD1"/>
<dbReference type="Proteomes" id="UP000236311">
    <property type="component" value="Unassembled WGS sequence"/>
</dbReference>
<dbReference type="Pfam" id="PF00239">
    <property type="entry name" value="Resolvase"/>
    <property type="match status" value="1"/>
</dbReference>
<dbReference type="InterPro" id="IPR025378">
    <property type="entry name" value="DUF4368"/>
</dbReference>
<evidence type="ECO:0000256" key="1">
    <source>
        <dbReference type="SAM" id="Coils"/>
    </source>
</evidence>